<dbReference type="InParanoid" id="A0A1Y5TPL3"/>
<evidence type="ECO:0000313" key="1">
    <source>
        <dbReference type="EMBL" id="SLN65323.1"/>
    </source>
</evidence>
<dbReference type="EMBL" id="FWFR01000002">
    <property type="protein sequence ID" value="SLN65323.1"/>
    <property type="molecule type" value="Genomic_DNA"/>
</dbReference>
<evidence type="ECO:0000313" key="2">
    <source>
        <dbReference type="Proteomes" id="UP000193200"/>
    </source>
</evidence>
<keyword evidence="2" id="KW-1185">Reference proteome</keyword>
<dbReference type="OrthoDB" id="9033521at2"/>
<name>A0A1Y5TPL3_9PROT</name>
<proteinExistence type="predicted"/>
<dbReference type="RefSeq" id="WP_139839711.1">
    <property type="nucleotide sequence ID" value="NZ_FWFR01000002.1"/>
</dbReference>
<dbReference type="Proteomes" id="UP000193200">
    <property type="component" value="Unassembled WGS sequence"/>
</dbReference>
<protein>
    <recommendedName>
        <fullName evidence="3">Saccharopine dehydrogenase NADP binding domain-containing protein</fullName>
    </recommendedName>
</protein>
<reference evidence="1 2" key="1">
    <citation type="submission" date="2017-03" db="EMBL/GenBank/DDBJ databases">
        <authorList>
            <person name="Afonso C.L."/>
            <person name="Miller P.J."/>
            <person name="Scott M.A."/>
            <person name="Spackman E."/>
            <person name="Goraichik I."/>
            <person name="Dimitrov K.M."/>
            <person name="Suarez D.L."/>
            <person name="Swayne D.E."/>
        </authorList>
    </citation>
    <scope>NUCLEOTIDE SEQUENCE [LARGE SCALE GENOMIC DNA]</scope>
    <source>
        <strain evidence="1 2">CECT 7691</strain>
    </source>
</reference>
<accession>A0A1Y5TPL3</accession>
<evidence type="ECO:0008006" key="3">
    <source>
        <dbReference type="Google" id="ProtNLM"/>
    </source>
</evidence>
<sequence length="370" mass="39469">MNPCDLLLAGTGSLAEAALFSFATTGVGRPLRISIGGRNAERCRWLALAANARAAALSVPNFVEPAILDWSSPEALEGAMRQLQPKVVVQTASMQSPWALAESSAWSQLIRDGGYGLATPFHTILTARLVRAIERAGTGSVVINGAYPDLANSIIKAMGLTVPLGFGNVDIVATSAAAMLGSREPGKVRMLAQWEPHVADFREPPEKRRNINPKAWIDGEEVADFMARFRDLKFPPASDDSLNQITGTTVVPMAHAFLTGQTYVGHAAGPFGLPGGYPVRIDNGEVSLNLPDGISREDAIAFNKGFEQMEGIVLDEAARRVTLTGHAHEAMASRKFDLAEGYPVASLEDLEIACTRLDAIRGELIGKPAS</sequence>
<dbReference type="AlphaFoldDB" id="A0A1Y5TPL3"/>
<organism evidence="1 2">
    <name type="scientific">Oceanibacterium hippocampi</name>
    <dbReference type="NCBI Taxonomy" id="745714"/>
    <lineage>
        <taxon>Bacteria</taxon>
        <taxon>Pseudomonadati</taxon>
        <taxon>Pseudomonadota</taxon>
        <taxon>Alphaproteobacteria</taxon>
        <taxon>Sneathiellales</taxon>
        <taxon>Sneathiellaceae</taxon>
        <taxon>Oceanibacterium</taxon>
    </lineage>
</organism>
<gene>
    <name evidence="1" type="ORF">OCH7691_02984</name>
</gene>